<dbReference type="PANTHER" id="PTHR23333:SF20">
    <property type="entry name" value="NSFL1 COFACTOR P47"/>
    <property type="match status" value="1"/>
</dbReference>
<reference evidence="5" key="1">
    <citation type="submission" date="2016-06" db="UniProtKB">
        <authorList>
            <consortium name="WormBaseParasite"/>
        </authorList>
    </citation>
    <scope>IDENTIFICATION</scope>
</reference>
<accession>A0A183J539</accession>
<dbReference type="Proteomes" id="UP000270296">
    <property type="component" value="Unassembled WGS sequence"/>
</dbReference>
<dbReference type="GO" id="GO:0043161">
    <property type="term" value="P:proteasome-mediated ubiquitin-dependent protein catabolic process"/>
    <property type="evidence" value="ECO:0007669"/>
    <property type="project" value="TreeGrafter"/>
</dbReference>
<dbReference type="PROSITE" id="PS51399">
    <property type="entry name" value="SEP"/>
    <property type="match status" value="1"/>
</dbReference>
<evidence type="ECO:0000313" key="3">
    <source>
        <dbReference type="EMBL" id="VDP36278.1"/>
    </source>
</evidence>
<dbReference type="OrthoDB" id="274641at2759"/>
<sequence length="319" mass="35198">AVDAYFENCTFERSLEALASNPNQEAEQITAETSPFECLCDDESEQCSPSAAREHPDEVAIIDNSPPRKMSAGEPKKFATLFDNAESKNDDNEMNNRQAFYVGGGDKSGQEVLGPERPPANAVENFFRRARNLGAQEFEPSSSQEEHVTSHPSFTGIGHKLDGSVVSQENKAEDKARPVETVRLQMWRNGFSINDEQLRPYDGRENKQFLEEVMKGVIPSELVRRYPGAEISLEMENRHQEDYEETEEQQHKVIPFSGQGFVLGNPCPSVTGAGEIGVKLSPKAPAKSGAEPPKIVLDPGVPTTNVTVRLVDGSRLVLH</sequence>
<dbReference type="GO" id="GO:0031468">
    <property type="term" value="P:nuclear membrane reassembly"/>
    <property type="evidence" value="ECO:0007669"/>
    <property type="project" value="TreeGrafter"/>
</dbReference>
<dbReference type="EMBL" id="UZAM01014897">
    <property type="protein sequence ID" value="VDP36278.1"/>
    <property type="molecule type" value="Genomic_DNA"/>
</dbReference>
<evidence type="ECO:0000256" key="1">
    <source>
        <dbReference type="SAM" id="MobiDB-lite"/>
    </source>
</evidence>
<dbReference type="AlphaFoldDB" id="A0A183J539"/>
<dbReference type="Pfam" id="PF08059">
    <property type="entry name" value="SEP"/>
    <property type="match status" value="1"/>
</dbReference>
<dbReference type="InterPro" id="IPR012989">
    <property type="entry name" value="SEP_domain"/>
</dbReference>
<evidence type="ECO:0000313" key="5">
    <source>
        <dbReference type="WBParaSite" id="SBAD_0001136301-mRNA-1"/>
    </source>
</evidence>
<organism evidence="5">
    <name type="scientific">Soboliphyme baturini</name>
    <dbReference type="NCBI Taxonomy" id="241478"/>
    <lineage>
        <taxon>Eukaryota</taxon>
        <taxon>Metazoa</taxon>
        <taxon>Ecdysozoa</taxon>
        <taxon>Nematoda</taxon>
        <taxon>Enoplea</taxon>
        <taxon>Dorylaimia</taxon>
        <taxon>Dioctophymatida</taxon>
        <taxon>Dioctophymatoidea</taxon>
        <taxon>Soboliphymatidae</taxon>
        <taxon>Soboliphyme</taxon>
    </lineage>
</organism>
<dbReference type="Gene3D" id="3.30.420.210">
    <property type="entry name" value="SEP domain"/>
    <property type="match status" value="1"/>
</dbReference>
<gene>
    <name evidence="3" type="ORF">SBAD_LOCUS10987</name>
</gene>
<evidence type="ECO:0000259" key="2">
    <source>
        <dbReference type="PROSITE" id="PS51399"/>
    </source>
</evidence>
<feature type="domain" description="SEP" evidence="2">
    <location>
        <begin position="179"/>
        <end position="244"/>
    </location>
</feature>
<dbReference type="SMART" id="SM00553">
    <property type="entry name" value="SEP"/>
    <property type="match status" value="1"/>
</dbReference>
<proteinExistence type="predicted"/>
<dbReference type="PANTHER" id="PTHR23333">
    <property type="entry name" value="UBX DOMAIN CONTAINING PROTEIN"/>
    <property type="match status" value="1"/>
</dbReference>
<reference evidence="3 4" key="2">
    <citation type="submission" date="2018-11" db="EMBL/GenBank/DDBJ databases">
        <authorList>
            <consortium name="Pathogen Informatics"/>
        </authorList>
    </citation>
    <scope>NUCLEOTIDE SEQUENCE [LARGE SCALE GENOMIC DNA]</scope>
</reference>
<feature type="region of interest" description="Disordered" evidence="1">
    <location>
        <begin position="138"/>
        <end position="158"/>
    </location>
</feature>
<name>A0A183J539_9BILA</name>
<dbReference type="GO" id="GO:0007030">
    <property type="term" value="P:Golgi organization"/>
    <property type="evidence" value="ECO:0007669"/>
    <property type="project" value="TreeGrafter"/>
</dbReference>
<dbReference type="GO" id="GO:0005829">
    <property type="term" value="C:cytosol"/>
    <property type="evidence" value="ECO:0007669"/>
    <property type="project" value="TreeGrafter"/>
</dbReference>
<keyword evidence="4" id="KW-1185">Reference proteome</keyword>
<dbReference type="GO" id="GO:0043130">
    <property type="term" value="F:ubiquitin binding"/>
    <property type="evidence" value="ECO:0007669"/>
    <property type="project" value="TreeGrafter"/>
</dbReference>
<dbReference type="WBParaSite" id="SBAD_0001136301-mRNA-1">
    <property type="protein sequence ID" value="SBAD_0001136301-mRNA-1"/>
    <property type="gene ID" value="SBAD_0001136301"/>
</dbReference>
<evidence type="ECO:0000313" key="4">
    <source>
        <dbReference type="Proteomes" id="UP000270296"/>
    </source>
</evidence>
<protein>
    <submittedName>
        <fullName evidence="5">SEP domain-containing protein</fullName>
    </submittedName>
</protein>
<dbReference type="GO" id="GO:0005634">
    <property type="term" value="C:nucleus"/>
    <property type="evidence" value="ECO:0007669"/>
    <property type="project" value="TreeGrafter"/>
</dbReference>
<dbReference type="SUPFAM" id="SSF102848">
    <property type="entry name" value="NSFL1 (p97 ATPase) cofactor p47, SEP domain"/>
    <property type="match status" value="1"/>
</dbReference>
<dbReference type="GO" id="GO:0061025">
    <property type="term" value="P:membrane fusion"/>
    <property type="evidence" value="ECO:0007669"/>
    <property type="project" value="TreeGrafter"/>
</dbReference>
<dbReference type="GO" id="GO:0000045">
    <property type="term" value="P:autophagosome assembly"/>
    <property type="evidence" value="ECO:0007669"/>
    <property type="project" value="TreeGrafter"/>
</dbReference>
<dbReference type="InterPro" id="IPR036241">
    <property type="entry name" value="NSFL1C_SEP_dom_sf"/>
</dbReference>
<dbReference type="Gene3D" id="3.10.20.90">
    <property type="entry name" value="Phosphatidylinositol 3-kinase Catalytic Subunit, Chain A, domain 1"/>
    <property type="match status" value="1"/>
</dbReference>